<organism evidence="9 10">
    <name type="scientific">Fictibacillus aquaticus</name>
    <dbReference type="NCBI Taxonomy" id="2021314"/>
    <lineage>
        <taxon>Bacteria</taxon>
        <taxon>Bacillati</taxon>
        <taxon>Bacillota</taxon>
        <taxon>Bacilli</taxon>
        <taxon>Bacillales</taxon>
        <taxon>Fictibacillaceae</taxon>
        <taxon>Fictibacillus</taxon>
    </lineage>
</organism>
<dbReference type="InterPro" id="IPR026015">
    <property type="entry name" value="ATP_synth_OSCP/delta_N_sf"/>
</dbReference>
<dbReference type="PRINTS" id="PR00125">
    <property type="entry name" value="ATPASEDELTA"/>
</dbReference>
<dbReference type="HAMAP" id="MF_01416">
    <property type="entry name" value="ATP_synth_delta_bact"/>
    <property type="match status" value="1"/>
</dbReference>
<keyword evidence="4 8" id="KW-0406">Ion transport</keyword>
<proteinExistence type="inferred from homology"/>
<dbReference type="NCBIfam" id="NF004403">
    <property type="entry name" value="PRK05758.2-4"/>
    <property type="match status" value="1"/>
</dbReference>
<dbReference type="NCBIfam" id="TIGR01145">
    <property type="entry name" value="ATP_synt_delta"/>
    <property type="match status" value="1"/>
</dbReference>
<dbReference type="Pfam" id="PF00213">
    <property type="entry name" value="OSCP"/>
    <property type="match status" value="1"/>
</dbReference>
<dbReference type="InterPro" id="IPR020781">
    <property type="entry name" value="ATPase_OSCP/d_CS"/>
</dbReference>
<evidence type="ECO:0000256" key="5">
    <source>
        <dbReference type="ARBA" id="ARBA00023136"/>
    </source>
</evidence>
<comment type="subcellular location">
    <subcellularLocation>
        <location evidence="8">Cell membrane</location>
        <topology evidence="8">Peripheral membrane protein</topology>
    </subcellularLocation>
    <subcellularLocation>
        <location evidence="1">Membrane</location>
    </subcellularLocation>
</comment>
<comment type="similarity">
    <text evidence="8">Belongs to the ATPase delta chain family.</text>
</comment>
<keyword evidence="3 8" id="KW-0375">Hydrogen ion transport</keyword>
<keyword evidence="8" id="KW-1003">Cell membrane</keyword>
<keyword evidence="5 8" id="KW-0472">Membrane</keyword>
<evidence type="ECO:0000313" key="9">
    <source>
        <dbReference type="EMBL" id="OYD57437.1"/>
    </source>
</evidence>
<keyword evidence="10" id="KW-1185">Reference proteome</keyword>
<evidence type="ECO:0000256" key="2">
    <source>
        <dbReference type="ARBA" id="ARBA00022448"/>
    </source>
</evidence>
<evidence type="ECO:0000256" key="1">
    <source>
        <dbReference type="ARBA" id="ARBA00004370"/>
    </source>
</evidence>
<dbReference type="InterPro" id="IPR000711">
    <property type="entry name" value="ATPase_OSCP/dsu"/>
</dbReference>
<accession>A0A235F916</accession>
<dbReference type="PROSITE" id="PS00389">
    <property type="entry name" value="ATPASE_DELTA"/>
    <property type="match status" value="1"/>
</dbReference>
<dbReference type="RefSeq" id="WP_094252787.1">
    <property type="nucleotide sequence ID" value="NZ_JBHLXL010000001.1"/>
</dbReference>
<dbReference type="AlphaFoldDB" id="A0A235F916"/>
<keyword evidence="6 8" id="KW-0139">CF(1)</keyword>
<dbReference type="Proteomes" id="UP000215059">
    <property type="component" value="Unassembled WGS sequence"/>
</dbReference>
<dbReference type="GO" id="GO:0045259">
    <property type="term" value="C:proton-transporting ATP synthase complex"/>
    <property type="evidence" value="ECO:0007669"/>
    <property type="project" value="UniProtKB-KW"/>
</dbReference>
<comment type="caution">
    <text evidence="9">The sequence shown here is derived from an EMBL/GenBank/DDBJ whole genome shotgun (WGS) entry which is preliminary data.</text>
</comment>
<protein>
    <recommendedName>
        <fullName evidence="8">ATP synthase subunit delta</fullName>
    </recommendedName>
    <alternativeName>
        <fullName evidence="8">ATP synthase F(1) sector subunit delta</fullName>
    </alternativeName>
    <alternativeName>
        <fullName evidence="8">F-type ATPase subunit delta</fullName>
        <shortName evidence="8">F-ATPase subunit delta</shortName>
    </alternativeName>
</protein>
<dbReference type="EMBL" id="NOII01000003">
    <property type="protein sequence ID" value="OYD57437.1"/>
    <property type="molecule type" value="Genomic_DNA"/>
</dbReference>
<gene>
    <name evidence="8" type="primary">atpH</name>
    <name evidence="9" type="ORF">CGZ90_12225</name>
</gene>
<dbReference type="PANTHER" id="PTHR11910">
    <property type="entry name" value="ATP SYNTHASE DELTA CHAIN"/>
    <property type="match status" value="1"/>
</dbReference>
<evidence type="ECO:0000256" key="4">
    <source>
        <dbReference type="ARBA" id="ARBA00023065"/>
    </source>
</evidence>
<comment type="function">
    <text evidence="8">This protein is part of the stalk that links CF(0) to CF(1). It either transmits conformational changes from CF(0) to CF(1) or is implicated in proton conduction.</text>
</comment>
<dbReference type="OrthoDB" id="9802471at2"/>
<dbReference type="Gene3D" id="1.10.520.20">
    <property type="entry name" value="N-terminal domain of the delta subunit of the F1F0-ATP synthase"/>
    <property type="match status" value="1"/>
</dbReference>
<dbReference type="SUPFAM" id="SSF47928">
    <property type="entry name" value="N-terminal domain of the delta subunit of the F1F0-ATP synthase"/>
    <property type="match status" value="1"/>
</dbReference>
<keyword evidence="7 8" id="KW-0066">ATP synthesis</keyword>
<reference evidence="9 10" key="1">
    <citation type="submission" date="2017-07" db="EMBL/GenBank/DDBJ databases">
        <title>Fictibacillus sp. nov. GDSW-R2A3 Genome sequencing and assembly.</title>
        <authorList>
            <person name="Mayilraj S."/>
        </authorList>
    </citation>
    <scope>NUCLEOTIDE SEQUENCE [LARGE SCALE GENOMIC DNA]</scope>
    <source>
        <strain evidence="9 10">GDSW-R2A3</strain>
    </source>
</reference>
<dbReference type="NCBIfam" id="NF004402">
    <property type="entry name" value="PRK05758.2-2"/>
    <property type="match status" value="1"/>
</dbReference>
<dbReference type="GO" id="GO:0046933">
    <property type="term" value="F:proton-transporting ATP synthase activity, rotational mechanism"/>
    <property type="evidence" value="ECO:0007669"/>
    <property type="project" value="UniProtKB-UniRule"/>
</dbReference>
<evidence type="ECO:0000256" key="7">
    <source>
        <dbReference type="ARBA" id="ARBA00023310"/>
    </source>
</evidence>
<evidence type="ECO:0000256" key="6">
    <source>
        <dbReference type="ARBA" id="ARBA00023196"/>
    </source>
</evidence>
<sequence>MSKDQAAVAKRYALALFEIAGTQNLDKTAEELRLVKSVISSNKDLMKVLAHPKVSASQKKELVKDSVGAELSTPVMNTLFLLVDRNRYSLIGEMADQFINLANDAQGIADAKVYSVRPLSSTETAELEKTFTSRLGKKLRIENIIDPSLIGGVKIRIGNRIFDGSVSGKLDRIERQLASVRS</sequence>
<evidence type="ECO:0000256" key="3">
    <source>
        <dbReference type="ARBA" id="ARBA00022781"/>
    </source>
</evidence>
<name>A0A235F916_9BACL</name>
<evidence type="ECO:0000313" key="10">
    <source>
        <dbReference type="Proteomes" id="UP000215059"/>
    </source>
</evidence>
<comment type="function">
    <text evidence="8">F(1)F(0) ATP synthase produces ATP from ADP in the presence of a proton or sodium gradient. F-type ATPases consist of two structural domains, F(1) containing the extramembraneous catalytic core and F(0) containing the membrane proton channel, linked together by a central stalk and a peripheral stalk. During catalysis, ATP synthesis in the catalytic domain of F(1) is coupled via a rotary mechanism of the central stalk subunits to proton translocation.</text>
</comment>
<keyword evidence="2 8" id="KW-0813">Transport</keyword>
<evidence type="ECO:0000256" key="8">
    <source>
        <dbReference type="HAMAP-Rule" id="MF_01416"/>
    </source>
</evidence>
<dbReference type="GO" id="GO:0005886">
    <property type="term" value="C:plasma membrane"/>
    <property type="evidence" value="ECO:0007669"/>
    <property type="project" value="UniProtKB-SubCell"/>
</dbReference>